<feature type="transmembrane region" description="Helical" evidence="5">
    <location>
        <begin position="245"/>
        <end position="263"/>
    </location>
</feature>
<dbReference type="AlphaFoldDB" id="A0A934KDN6"/>
<dbReference type="PANTHER" id="PTHR43683:SF1">
    <property type="entry name" value="MULTIDRUG EFFLUX PROTEIN YFMO"/>
    <property type="match status" value="1"/>
</dbReference>
<accession>A0A934KDN6</accession>
<dbReference type="InterPro" id="IPR011701">
    <property type="entry name" value="MFS"/>
</dbReference>
<feature type="transmembrane region" description="Helical" evidence="5">
    <location>
        <begin position="333"/>
        <end position="351"/>
    </location>
</feature>
<dbReference type="InterPro" id="IPR053200">
    <property type="entry name" value="YfmO-like"/>
</dbReference>
<name>A0A934KDN6_9BACT</name>
<dbReference type="PROSITE" id="PS50850">
    <property type="entry name" value="MFS"/>
    <property type="match status" value="1"/>
</dbReference>
<feature type="transmembrane region" description="Helical" evidence="5">
    <location>
        <begin position="58"/>
        <end position="79"/>
    </location>
</feature>
<dbReference type="GO" id="GO:0022857">
    <property type="term" value="F:transmembrane transporter activity"/>
    <property type="evidence" value="ECO:0007669"/>
    <property type="project" value="InterPro"/>
</dbReference>
<evidence type="ECO:0000313" key="8">
    <source>
        <dbReference type="Proteomes" id="UP000612893"/>
    </source>
</evidence>
<feature type="transmembrane region" description="Helical" evidence="5">
    <location>
        <begin position="216"/>
        <end position="238"/>
    </location>
</feature>
<evidence type="ECO:0000256" key="3">
    <source>
        <dbReference type="ARBA" id="ARBA00022989"/>
    </source>
</evidence>
<proteinExistence type="predicted"/>
<organism evidence="7 8">
    <name type="scientific">Candidatus Nephthysia bennettiae</name>
    <dbReference type="NCBI Taxonomy" id="3127016"/>
    <lineage>
        <taxon>Bacteria</taxon>
        <taxon>Bacillati</taxon>
        <taxon>Candidatus Dormiibacterota</taxon>
        <taxon>Candidatus Dormibacteria</taxon>
        <taxon>Candidatus Dormibacterales</taxon>
        <taxon>Candidatus Dormibacteraceae</taxon>
        <taxon>Candidatus Nephthysia</taxon>
    </lineage>
</organism>
<comment type="caution">
    <text evidence="7">The sequence shown here is derived from an EMBL/GenBank/DDBJ whole genome shotgun (WGS) entry which is preliminary data.</text>
</comment>
<protein>
    <submittedName>
        <fullName evidence="7">MFS transporter</fullName>
    </submittedName>
</protein>
<dbReference type="GO" id="GO:0005886">
    <property type="term" value="C:plasma membrane"/>
    <property type="evidence" value="ECO:0007669"/>
    <property type="project" value="UniProtKB-SubCell"/>
</dbReference>
<feature type="transmembrane region" description="Helical" evidence="5">
    <location>
        <begin position="26"/>
        <end position="46"/>
    </location>
</feature>
<sequence length="371" mass="38153">MGIGLVDPILPSIARGLNASPWQVEMLFTSYIVVMAGAMFLTGMVATRIGAKKTMLAGLLLVVVFSALSGLSGSIAMLASMRGGWGLGNALFVATALSIIVGAAAGGLGNAITLYEAALGLGISSGPLLGAALGSMSWRYPFFGTAALMAVAFILTSTLVRESGMPEQRGSARDTLRALKDPGLLTLAMGGLLYSFGFFVLLAYTPLLLGISAREIGLIFFGWGILVAITSVFVAPWLRARYGPTHVVLGVLVLFALDLALMTAGPRSILPATVIASGALLGVNNALFTSLAMEVSTVTRSVASAGYNFLRWAGAAVAPVLSGLLAVAVSPRFPFLLAALSVAGSAALIWLRRAHVTRGLLRSSAAHAEAA</sequence>
<dbReference type="InterPro" id="IPR020846">
    <property type="entry name" value="MFS_dom"/>
</dbReference>
<evidence type="ECO:0000313" key="7">
    <source>
        <dbReference type="EMBL" id="MBJ7600563.1"/>
    </source>
</evidence>
<evidence type="ECO:0000256" key="5">
    <source>
        <dbReference type="SAM" id="Phobius"/>
    </source>
</evidence>
<dbReference type="InterPro" id="IPR036259">
    <property type="entry name" value="MFS_trans_sf"/>
</dbReference>
<evidence type="ECO:0000256" key="2">
    <source>
        <dbReference type="ARBA" id="ARBA00022692"/>
    </source>
</evidence>
<feature type="transmembrane region" description="Helical" evidence="5">
    <location>
        <begin position="142"/>
        <end position="161"/>
    </location>
</feature>
<evidence type="ECO:0000259" key="6">
    <source>
        <dbReference type="PROSITE" id="PS50850"/>
    </source>
</evidence>
<reference evidence="7" key="1">
    <citation type="submission" date="2020-10" db="EMBL/GenBank/DDBJ databases">
        <title>Ca. Dormibacterota MAGs.</title>
        <authorList>
            <person name="Montgomery K."/>
        </authorList>
    </citation>
    <scope>NUCLEOTIDE SEQUENCE [LARGE SCALE GENOMIC DNA]</scope>
    <source>
        <strain evidence="7">SC8812_S17_10</strain>
    </source>
</reference>
<comment type="subcellular location">
    <subcellularLocation>
        <location evidence="1">Cell membrane</location>
        <topology evidence="1">Multi-pass membrane protein</topology>
    </subcellularLocation>
</comment>
<feature type="transmembrane region" description="Helical" evidence="5">
    <location>
        <begin position="117"/>
        <end position="136"/>
    </location>
</feature>
<dbReference type="PANTHER" id="PTHR43683">
    <property type="entry name" value="MULTIDRUG EFFLUX PROTEIN YFMO"/>
    <property type="match status" value="1"/>
</dbReference>
<gene>
    <name evidence="7" type="ORF">JF922_21145</name>
</gene>
<evidence type="ECO:0000256" key="4">
    <source>
        <dbReference type="ARBA" id="ARBA00023136"/>
    </source>
</evidence>
<keyword evidence="8" id="KW-1185">Reference proteome</keyword>
<feature type="transmembrane region" description="Helical" evidence="5">
    <location>
        <begin position="269"/>
        <end position="288"/>
    </location>
</feature>
<dbReference type="EMBL" id="JAEKNR010000212">
    <property type="protein sequence ID" value="MBJ7600563.1"/>
    <property type="molecule type" value="Genomic_DNA"/>
</dbReference>
<dbReference type="Proteomes" id="UP000612893">
    <property type="component" value="Unassembled WGS sequence"/>
</dbReference>
<feature type="transmembrane region" description="Helical" evidence="5">
    <location>
        <begin position="309"/>
        <end position="327"/>
    </location>
</feature>
<dbReference type="Pfam" id="PF07690">
    <property type="entry name" value="MFS_1"/>
    <property type="match status" value="1"/>
</dbReference>
<feature type="domain" description="Major facilitator superfamily (MFS) profile" evidence="6">
    <location>
        <begin position="1"/>
        <end position="357"/>
    </location>
</feature>
<keyword evidence="3 5" id="KW-1133">Transmembrane helix</keyword>
<feature type="transmembrane region" description="Helical" evidence="5">
    <location>
        <begin position="85"/>
        <end position="105"/>
    </location>
</feature>
<keyword evidence="2 5" id="KW-0812">Transmembrane</keyword>
<dbReference type="Gene3D" id="1.20.1250.20">
    <property type="entry name" value="MFS general substrate transporter like domains"/>
    <property type="match status" value="1"/>
</dbReference>
<keyword evidence="4 5" id="KW-0472">Membrane</keyword>
<feature type="transmembrane region" description="Helical" evidence="5">
    <location>
        <begin position="182"/>
        <end position="204"/>
    </location>
</feature>
<evidence type="ECO:0000256" key="1">
    <source>
        <dbReference type="ARBA" id="ARBA00004651"/>
    </source>
</evidence>
<dbReference type="CDD" id="cd17474">
    <property type="entry name" value="MFS_YfmO_like"/>
    <property type="match status" value="1"/>
</dbReference>
<dbReference type="SUPFAM" id="SSF103473">
    <property type="entry name" value="MFS general substrate transporter"/>
    <property type="match status" value="1"/>
</dbReference>